<protein>
    <recommendedName>
        <fullName evidence="15">Septin</fullName>
    </recommendedName>
</protein>
<dbReference type="EMBL" id="JAQQBR010001832">
    <property type="protein sequence ID" value="KAK0167412.1"/>
    <property type="molecule type" value="Genomic_DNA"/>
</dbReference>
<sequence>MSSESVKTFTSLETPGYVGFANLPNQVHRKSVKKGFEFTLMVVGESGLGKSTLVNSLFLTDLYPERIIPDAVEKTNQTVKLDASTVEIEERGVKLRLTVVDTPGYGDAIDNRDSFRPIIKYIDEQFERFLRDESGLNRRNIVDNRIHCCFYFISPFGHGLKPLDIEFMKQLHNKVNIVPVIAKADVLSKKEVLRLKKRVMEEIEGNGIKIYPLPDCDSDEDEDYKEQVRQLKEAVPFAVCGSTSLLEVKGKKVRGRLYPWGVVEVENPDHCDFIKLRTMLITHMQDLQEVTQEVHYENYRSERLAKGAPVPPRRQTVIEPEKGTGTEKDRILQEKEAELRRMQEMLAQMQAQMQQQQP</sequence>
<dbReference type="Proteomes" id="UP001168972">
    <property type="component" value="Unassembled WGS sequence"/>
</dbReference>
<name>A0AA39KN33_MICHY</name>
<keyword evidence="21" id="KW-1185">Reference proteome</keyword>
<keyword evidence="14" id="KW-0131">Cell cycle</keyword>
<evidence type="ECO:0000256" key="4">
    <source>
        <dbReference type="ARBA" id="ARBA00004626"/>
    </source>
</evidence>
<comment type="subcellular location">
    <subcellularLocation>
        <location evidence="3">Cell projection</location>
        <location evidence="3">Cilium membrane</location>
    </subcellularLocation>
    <subcellularLocation>
        <location evidence="4">Cleavage furrow</location>
    </subcellularLocation>
    <subcellularLocation>
        <location evidence="1">Cytoplasm</location>
        <location evidence="1">Cytoskeleton</location>
        <location evidence="1">Spindle</location>
    </subcellularLocation>
    <subcellularLocation>
        <location evidence="2">Midbody</location>
    </subcellularLocation>
</comment>
<evidence type="ECO:0000256" key="10">
    <source>
        <dbReference type="ARBA" id="ARBA00023134"/>
    </source>
</evidence>
<feature type="region of interest" description="Disordered" evidence="18">
    <location>
        <begin position="306"/>
        <end position="330"/>
    </location>
</feature>
<feature type="domain" description="Septin-type G" evidence="19">
    <location>
        <begin position="34"/>
        <end position="306"/>
    </location>
</feature>
<reference evidence="20" key="1">
    <citation type="journal article" date="2023" name="bioRxiv">
        <title>Scaffold-level genome assemblies of two parasitoid biocontrol wasps reveal the parthenogenesis mechanism and an associated novel virus.</title>
        <authorList>
            <person name="Inwood S."/>
            <person name="Skelly J."/>
            <person name="Guhlin J."/>
            <person name="Harrop T."/>
            <person name="Goldson S."/>
            <person name="Dearden P."/>
        </authorList>
    </citation>
    <scope>NUCLEOTIDE SEQUENCE</scope>
    <source>
        <strain evidence="20">Lincoln</strain>
        <tissue evidence="20">Whole body</tissue>
    </source>
</reference>
<evidence type="ECO:0000256" key="8">
    <source>
        <dbReference type="ARBA" id="ARBA00022741"/>
    </source>
</evidence>
<keyword evidence="8 16" id="KW-0547">Nucleotide-binding</keyword>
<keyword evidence="10 16" id="KW-0342">GTP-binding</keyword>
<evidence type="ECO:0000256" key="14">
    <source>
        <dbReference type="ARBA" id="ARBA00023306"/>
    </source>
</evidence>
<evidence type="ECO:0000259" key="19">
    <source>
        <dbReference type="PROSITE" id="PS51719"/>
    </source>
</evidence>
<keyword evidence="12" id="KW-0206">Cytoskeleton</keyword>
<evidence type="ECO:0000313" key="21">
    <source>
        <dbReference type="Proteomes" id="UP001168972"/>
    </source>
</evidence>
<comment type="caution">
    <text evidence="20">The sequence shown here is derived from an EMBL/GenBank/DDBJ whole genome shotgun (WGS) entry which is preliminary data.</text>
</comment>
<dbReference type="GO" id="GO:0032154">
    <property type="term" value="C:cleavage furrow"/>
    <property type="evidence" value="ECO:0007669"/>
    <property type="project" value="UniProtKB-SubCell"/>
</dbReference>
<keyword evidence="5" id="KW-1003">Cell membrane</keyword>
<evidence type="ECO:0000256" key="5">
    <source>
        <dbReference type="ARBA" id="ARBA00022475"/>
    </source>
</evidence>
<evidence type="ECO:0000256" key="15">
    <source>
        <dbReference type="PIRNR" id="PIRNR006698"/>
    </source>
</evidence>
<dbReference type="PANTHER" id="PTHR18884">
    <property type="entry name" value="SEPTIN"/>
    <property type="match status" value="1"/>
</dbReference>
<evidence type="ECO:0000256" key="6">
    <source>
        <dbReference type="ARBA" id="ARBA00022490"/>
    </source>
</evidence>
<evidence type="ECO:0000256" key="11">
    <source>
        <dbReference type="ARBA" id="ARBA00023136"/>
    </source>
</evidence>
<dbReference type="GO" id="GO:0030496">
    <property type="term" value="C:midbody"/>
    <property type="evidence" value="ECO:0007669"/>
    <property type="project" value="UniProtKB-SubCell"/>
</dbReference>
<evidence type="ECO:0000256" key="18">
    <source>
        <dbReference type="SAM" id="MobiDB-lite"/>
    </source>
</evidence>
<evidence type="ECO:0000256" key="12">
    <source>
        <dbReference type="ARBA" id="ARBA00023212"/>
    </source>
</evidence>
<dbReference type="Pfam" id="PF00735">
    <property type="entry name" value="Septin"/>
    <property type="match status" value="1"/>
</dbReference>
<evidence type="ECO:0000313" key="20">
    <source>
        <dbReference type="EMBL" id="KAK0167412.1"/>
    </source>
</evidence>
<keyword evidence="7" id="KW-0132">Cell division</keyword>
<evidence type="ECO:0000256" key="3">
    <source>
        <dbReference type="ARBA" id="ARBA00004309"/>
    </source>
</evidence>
<feature type="site" description="Important for dimerization" evidence="16">
    <location>
        <position position="156"/>
    </location>
</feature>
<comment type="similarity">
    <text evidence="15 17">Belongs to the TRAFAC class TrmE-Era-EngA-EngB-Septin-like GTPase superfamily. Septin GTPase family.</text>
</comment>
<dbReference type="InterPro" id="IPR016491">
    <property type="entry name" value="Septin"/>
</dbReference>
<keyword evidence="6" id="KW-0963">Cytoplasm</keyword>
<proteinExistence type="inferred from homology"/>
<accession>A0AA39KN33</accession>
<dbReference type="InterPro" id="IPR008113">
    <property type="entry name" value="Septin2"/>
</dbReference>
<keyword evidence="11" id="KW-0472">Membrane</keyword>
<dbReference type="FunFam" id="3.40.50.300:FF:000064">
    <property type="entry name" value="Septin 4"/>
    <property type="match status" value="1"/>
</dbReference>
<dbReference type="Gene3D" id="3.40.50.300">
    <property type="entry name" value="P-loop containing nucleotide triphosphate hydrolases"/>
    <property type="match status" value="1"/>
</dbReference>
<dbReference type="InterPro" id="IPR027417">
    <property type="entry name" value="P-loop_NTPase"/>
</dbReference>
<gene>
    <name evidence="20" type="ORF">PV327_004813</name>
</gene>
<evidence type="ECO:0000256" key="16">
    <source>
        <dbReference type="PIRSR" id="PIRSR006698-2"/>
    </source>
</evidence>
<feature type="compositionally biased region" description="Basic and acidic residues" evidence="18">
    <location>
        <begin position="319"/>
        <end position="330"/>
    </location>
</feature>
<dbReference type="GO" id="GO:0051301">
    <property type="term" value="P:cell division"/>
    <property type="evidence" value="ECO:0007669"/>
    <property type="project" value="UniProtKB-KW"/>
</dbReference>
<dbReference type="AlphaFoldDB" id="A0AA39KN33"/>
<organism evidence="20 21">
    <name type="scientific">Microctonus hyperodae</name>
    <name type="common">Parasitoid wasp</name>
    <dbReference type="NCBI Taxonomy" id="165561"/>
    <lineage>
        <taxon>Eukaryota</taxon>
        <taxon>Metazoa</taxon>
        <taxon>Ecdysozoa</taxon>
        <taxon>Arthropoda</taxon>
        <taxon>Hexapoda</taxon>
        <taxon>Insecta</taxon>
        <taxon>Pterygota</taxon>
        <taxon>Neoptera</taxon>
        <taxon>Endopterygota</taxon>
        <taxon>Hymenoptera</taxon>
        <taxon>Apocrita</taxon>
        <taxon>Ichneumonoidea</taxon>
        <taxon>Braconidae</taxon>
        <taxon>Euphorinae</taxon>
        <taxon>Microctonus</taxon>
    </lineage>
</organism>
<evidence type="ECO:0000256" key="2">
    <source>
        <dbReference type="ARBA" id="ARBA00004214"/>
    </source>
</evidence>
<dbReference type="PROSITE" id="PS51719">
    <property type="entry name" value="G_SEPTIN"/>
    <property type="match status" value="1"/>
</dbReference>
<evidence type="ECO:0000256" key="7">
    <source>
        <dbReference type="ARBA" id="ARBA00022618"/>
    </source>
</evidence>
<dbReference type="SUPFAM" id="SSF52540">
    <property type="entry name" value="P-loop containing nucleoside triphosphate hydrolases"/>
    <property type="match status" value="1"/>
</dbReference>
<dbReference type="PRINTS" id="PR01740">
    <property type="entry name" value="SEPTIN2"/>
</dbReference>
<reference evidence="20" key="2">
    <citation type="submission" date="2023-03" db="EMBL/GenBank/DDBJ databases">
        <authorList>
            <person name="Inwood S.N."/>
            <person name="Skelly J.G."/>
            <person name="Guhlin J."/>
            <person name="Harrop T.W.R."/>
            <person name="Goldson S.G."/>
            <person name="Dearden P.K."/>
        </authorList>
    </citation>
    <scope>NUCLEOTIDE SEQUENCE</scope>
    <source>
        <strain evidence="20">Lincoln</strain>
        <tissue evidence="20">Whole body</tissue>
    </source>
</reference>
<evidence type="ECO:0000256" key="17">
    <source>
        <dbReference type="RuleBase" id="RU004560"/>
    </source>
</evidence>
<keyword evidence="9" id="KW-0498">Mitosis</keyword>
<dbReference type="PIRSF" id="PIRSF006698">
    <property type="entry name" value="Septin"/>
    <property type="match status" value="1"/>
</dbReference>
<dbReference type="CDD" id="cd01850">
    <property type="entry name" value="CDC_Septin"/>
    <property type="match status" value="1"/>
</dbReference>
<evidence type="ECO:0000256" key="1">
    <source>
        <dbReference type="ARBA" id="ARBA00004186"/>
    </source>
</evidence>
<dbReference type="InterPro" id="IPR030379">
    <property type="entry name" value="G_SEPTIN_dom"/>
</dbReference>
<evidence type="ECO:0000256" key="13">
    <source>
        <dbReference type="ARBA" id="ARBA00023273"/>
    </source>
</evidence>
<keyword evidence="13" id="KW-0966">Cell projection</keyword>
<dbReference type="GO" id="GO:0005737">
    <property type="term" value="C:cytoplasm"/>
    <property type="evidence" value="ECO:0007669"/>
    <property type="project" value="UniProtKB-ARBA"/>
</dbReference>
<evidence type="ECO:0000256" key="9">
    <source>
        <dbReference type="ARBA" id="ARBA00022776"/>
    </source>
</evidence>
<dbReference type="GO" id="GO:0005819">
    <property type="term" value="C:spindle"/>
    <property type="evidence" value="ECO:0007669"/>
    <property type="project" value="UniProtKB-SubCell"/>
</dbReference>
<dbReference type="GO" id="GO:0060170">
    <property type="term" value="C:ciliary membrane"/>
    <property type="evidence" value="ECO:0007669"/>
    <property type="project" value="UniProtKB-SubCell"/>
</dbReference>
<dbReference type="GO" id="GO:0005525">
    <property type="term" value="F:GTP binding"/>
    <property type="evidence" value="ECO:0007669"/>
    <property type="project" value="UniProtKB-UniRule"/>
</dbReference>